<keyword evidence="7 9" id="KW-0333">Golgi apparatus</keyword>
<keyword evidence="4 9" id="KW-0256">Endoplasmic reticulum</keyword>
<evidence type="ECO:0000256" key="2">
    <source>
        <dbReference type="ARBA" id="ARBA00022448"/>
    </source>
</evidence>
<dbReference type="GO" id="GO:0015031">
    <property type="term" value="P:protein transport"/>
    <property type="evidence" value="ECO:0007669"/>
    <property type="project" value="UniProtKB-KW"/>
</dbReference>
<feature type="transmembrane region" description="Helical" evidence="9">
    <location>
        <begin position="97"/>
        <end position="117"/>
    </location>
</feature>
<dbReference type="OrthoDB" id="337750at2759"/>
<dbReference type="GO" id="GO:0005789">
    <property type="term" value="C:endoplasmic reticulum membrane"/>
    <property type="evidence" value="ECO:0007669"/>
    <property type="project" value="UniProtKB-SubCell"/>
</dbReference>
<keyword evidence="3 9" id="KW-0812">Transmembrane</keyword>
<evidence type="ECO:0000313" key="10">
    <source>
        <dbReference type="EMBL" id="EJW02812.1"/>
    </source>
</evidence>
<reference evidence="11" key="2">
    <citation type="submission" date="2015-07" db="EMBL/GenBank/DDBJ databases">
        <title>Contrasting host-pathogen interactions and genome evolution in two generalist and specialist microsporidian pathogens of mosquitoes.</title>
        <authorList>
            <consortium name="The Broad Institute Genomics Platform"/>
            <consortium name="The Broad Institute Genome Sequencing Center for Infectious Disease"/>
            <person name="Cuomo C.A."/>
            <person name="Sanscrainte N.D."/>
            <person name="Goldberg J.M."/>
            <person name="Heiman D."/>
            <person name="Young S."/>
            <person name="Zeng Q."/>
            <person name="Becnel J.J."/>
            <person name="Birren B.W."/>
        </authorList>
    </citation>
    <scope>NUCLEOTIDE SEQUENCE [LARGE SCALE GENOMIC DNA]</scope>
    <source>
        <strain evidence="11">USNM 41457</strain>
    </source>
</reference>
<sequence length="251" mass="29545">MDIEIGHGALNIGKEYVNKGFQKVKLSTLNPYFNVSNKYILNKLLLIVYPFNNKHWHQYSEYPESVYYNSEDPKYSNYSLQQSNFSNDCKNKTDPDLYIPLMSLFTYILLMCTNFGLQQKFTPEFITKTFIRCLSYEIIQAILVSLISYFMEILEISILDFLSFSGYKFVIILILQIIKQFFGASFGFKNGKIFKLFKILCNGYFYSAFFFFLSRSLKAKIAIKGRVDRRKVIYFLFITVFMEMLVVFLLA</sequence>
<dbReference type="PANTHER" id="PTHR14083:SF0">
    <property type="entry name" value="YIP1D-INTERACTING FACTOR 1, ISOFORM C"/>
    <property type="match status" value="1"/>
</dbReference>
<evidence type="ECO:0000256" key="4">
    <source>
        <dbReference type="ARBA" id="ARBA00022824"/>
    </source>
</evidence>
<keyword evidence="6 9" id="KW-1133">Transmembrane helix</keyword>
<comment type="subcellular location">
    <subcellularLocation>
        <location evidence="9">Endoplasmic reticulum membrane</location>
        <topology evidence="9">Multi-pass membrane protein</topology>
    </subcellularLocation>
    <subcellularLocation>
        <location evidence="9">Golgi apparatus membrane</location>
        <topology evidence="9">Multi-pass membrane protein</topology>
    </subcellularLocation>
</comment>
<keyword evidence="2 9" id="KW-0813">Transport</keyword>
<evidence type="ECO:0000256" key="6">
    <source>
        <dbReference type="ARBA" id="ARBA00022989"/>
    </source>
</evidence>
<dbReference type="OMA" id="SGYKFVH"/>
<keyword evidence="11" id="KW-1185">Reference proteome</keyword>
<evidence type="ECO:0000256" key="3">
    <source>
        <dbReference type="ARBA" id="ARBA00022692"/>
    </source>
</evidence>
<dbReference type="EMBL" id="AFBI03000055">
    <property type="protein sequence ID" value="EJW02812.1"/>
    <property type="molecule type" value="Genomic_DNA"/>
</dbReference>
<name>J9DN58_EDHAE</name>
<evidence type="ECO:0000256" key="5">
    <source>
        <dbReference type="ARBA" id="ARBA00022927"/>
    </source>
</evidence>
<feature type="transmembrane region" description="Helical" evidence="9">
    <location>
        <begin position="156"/>
        <end position="175"/>
    </location>
</feature>
<evidence type="ECO:0000256" key="9">
    <source>
        <dbReference type="RuleBase" id="RU368073"/>
    </source>
</evidence>
<gene>
    <name evidence="10" type="ORF">EDEG_02808</name>
</gene>
<evidence type="ECO:0000256" key="1">
    <source>
        <dbReference type="ARBA" id="ARBA00009727"/>
    </source>
</evidence>
<comment type="function">
    <text evidence="9">Has a role in transport between endoplasmic reticulum and Golgi.</text>
</comment>
<organism evidence="10 11">
    <name type="scientific">Edhazardia aedis (strain USNM 41457)</name>
    <name type="common">Microsporidian parasite</name>
    <dbReference type="NCBI Taxonomy" id="1003232"/>
    <lineage>
        <taxon>Eukaryota</taxon>
        <taxon>Fungi</taxon>
        <taxon>Fungi incertae sedis</taxon>
        <taxon>Microsporidia</taxon>
        <taxon>Edhazardia</taxon>
    </lineage>
</organism>
<dbReference type="STRING" id="1003232.J9DN58"/>
<feature type="transmembrane region" description="Helical" evidence="9">
    <location>
        <begin position="233"/>
        <end position="250"/>
    </location>
</feature>
<evidence type="ECO:0000256" key="8">
    <source>
        <dbReference type="ARBA" id="ARBA00023136"/>
    </source>
</evidence>
<protein>
    <recommendedName>
        <fullName evidence="9">Protein YIF1</fullName>
    </recommendedName>
</protein>
<comment type="caution">
    <text evidence="10">The sequence shown here is derived from an EMBL/GenBank/DDBJ whole genome shotgun (WGS) entry which is preliminary data.</text>
</comment>
<keyword evidence="5 9" id="KW-0653">Protein transport</keyword>
<keyword evidence="8 9" id="KW-0472">Membrane</keyword>
<dbReference type="FunCoup" id="J9DN58">
    <property type="interactions" value="107"/>
</dbReference>
<dbReference type="Proteomes" id="UP000003163">
    <property type="component" value="Unassembled WGS sequence"/>
</dbReference>
<dbReference type="GO" id="GO:0006888">
    <property type="term" value="P:endoplasmic reticulum to Golgi vesicle-mediated transport"/>
    <property type="evidence" value="ECO:0007669"/>
    <property type="project" value="UniProtKB-UniRule"/>
</dbReference>
<dbReference type="InterPro" id="IPR005578">
    <property type="entry name" value="Yif1_fam"/>
</dbReference>
<accession>J9DN58</accession>
<dbReference type="GO" id="GO:0000139">
    <property type="term" value="C:Golgi membrane"/>
    <property type="evidence" value="ECO:0007669"/>
    <property type="project" value="UniProtKB-SubCell"/>
</dbReference>
<dbReference type="InParanoid" id="J9DN58"/>
<proteinExistence type="inferred from homology"/>
<comment type="similarity">
    <text evidence="1 9">Belongs to the YIF1 family.</text>
</comment>
<dbReference type="AlphaFoldDB" id="J9DN58"/>
<feature type="transmembrane region" description="Helical" evidence="9">
    <location>
        <begin position="196"/>
        <end position="213"/>
    </location>
</feature>
<dbReference type="VEuPathDB" id="MicrosporidiaDB:EDEG_02808"/>
<evidence type="ECO:0000313" key="11">
    <source>
        <dbReference type="Proteomes" id="UP000003163"/>
    </source>
</evidence>
<dbReference type="HOGENOM" id="CLU_047877_2_2_1"/>
<dbReference type="GO" id="GO:0030134">
    <property type="term" value="C:COPII-coated ER to Golgi transport vesicle"/>
    <property type="evidence" value="ECO:0007669"/>
    <property type="project" value="TreeGrafter"/>
</dbReference>
<dbReference type="GO" id="GO:0005793">
    <property type="term" value="C:endoplasmic reticulum-Golgi intermediate compartment"/>
    <property type="evidence" value="ECO:0007669"/>
    <property type="project" value="UniProtKB-UniRule"/>
</dbReference>
<evidence type="ECO:0000256" key="7">
    <source>
        <dbReference type="ARBA" id="ARBA00023034"/>
    </source>
</evidence>
<feature type="transmembrane region" description="Helical" evidence="9">
    <location>
        <begin position="129"/>
        <end position="150"/>
    </location>
</feature>
<dbReference type="Pfam" id="PF03878">
    <property type="entry name" value="YIF1"/>
    <property type="match status" value="1"/>
</dbReference>
<dbReference type="PANTHER" id="PTHR14083">
    <property type="entry name" value="YIP1 INTERACTING FACTOR HOMOLOG YIF1 PROTEIN"/>
    <property type="match status" value="1"/>
</dbReference>
<reference evidence="10 11" key="1">
    <citation type="submission" date="2011-08" db="EMBL/GenBank/DDBJ databases">
        <authorList>
            <person name="Liu Z.J."/>
            <person name="Shi F.L."/>
            <person name="Lu J.Q."/>
            <person name="Li M."/>
            <person name="Wang Z.L."/>
        </authorList>
    </citation>
    <scope>NUCLEOTIDE SEQUENCE [LARGE SCALE GENOMIC DNA]</scope>
    <source>
        <strain evidence="10 11">USNM 41457</strain>
    </source>
</reference>